<evidence type="ECO:0000256" key="1">
    <source>
        <dbReference type="SAM" id="Phobius"/>
    </source>
</evidence>
<evidence type="ECO:0000313" key="5">
    <source>
        <dbReference type="EMBL" id="CAL6092457.1"/>
    </source>
</evidence>
<protein>
    <submittedName>
        <fullName evidence="4">Hypothetical_protein</fullName>
    </submittedName>
</protein>
<keyword evidence="1" id="KW-1133">Transmembrane helix</keyword>
<evidence type="ECO:0000313" key="2">
    <source>
        <dbReference type="EMBL" id="CAI9915106.1"/>
    </source>
</evidence>
<dbReference type="EMBL" id="CAXDID020000445">
    <property type="protein sequence ID" value="CAL6092445.1"/>
    <property type="molecule type" value="Genomic_DNA"/>
</dbReference>
<keyword evidence="1" id="KW-0812">Transmembrane</keyword>
<reference evidence="4 6" key="2">
    <citation type="submission" date="2024-07" db="EMBL/GenBank/DDBJ databases">
        <authorList>
            <person name="Akdeniz Z."/>
        </authorList>
    </citation>
    <scope>NUCLEOTIDE SEQUENCE [LARGE SCALE GENOMIC DNA]</scope>
</reference>
<dbReference type="EMBL" id="CATOUU010000064">
    <property type="protein sequence ID" value="CAI9915112.1"/>
    <property type="molecule type" value="Genomic_DNA"/>
</dbReference>
<comment type="caution">
    <text evidence="2">The sequence shown here is derived from an EMBL/GenBank/DDBJ whole genome shotgun (WGS) entry which is preliminary data.</text>
</comment>
<proteinExistence type="predicted"/>
<reference evidence="2" key="1">
    <citation type="submission" date="2023-06" db="EMBL/GenBank/DDBJ databases">
        <authorList>
            <person name="Kurt Z."/>
        </authorList>
    </citation>
    <scope>NUCLEOTIDE SEQUENCE</scope>
</reference>
<evidence type="ECO:0000313" key="6">
    <source>
        <dbReference type="Proteomes" id="UP001642409"/>
    </source>
</evidence>
<feature type="transmembrane region" description="Helical" evidence="1">
    <location>
        <begin position="146"/>
        <end position="169"/>
    </location>
</feature>
<dbReference type="EMBL" id="CAXDID020000445">
    <property type="protein sequence ID" value="CAL6092457.1"/>
    <property type="molecule type" value="Genomic_DNA"/>
</dbReference>
<sequence>MYIYYVYIIYIYYVLAIECGDSHVTYSQNLNSSTWFKQQCQDPSSECVQFDYVDLPESYKSVFQLVDPDATSKYNLCGQYTSQRICLKYCSQQCLQVSSTTQPMKFDLAMSARHNKTIVTQDYVNETAYANYQYICSSAGTQNYRLLLVILVPSISLLVLIILTVYIYVKCKKQLKNMLLVEKMVLVNCVSV</sequence>
<keyword evidence="6" id="KW-1185">Reference proteome</keyword>
<organism evidence="2">
    <name type="scientific">Hexamita inflata</name>
    <dbReference type="NCBI Taxonomy" id="28002"/>
    <lineage>
        <taxon>Eukaryota</taxon>
        <taxon>Metamonada</taxon>
        <taxon>Diplomonadida</taxon>
        <taxon>Hexamitidae</taxon>
        <taxon>Hexamitinae</taxon>
        <taxon>Hexamita</taxon>
    </lineage>
</organism>
<name>A0AA86N9E4_9EUKA</name>
<dbReference type="AlphaFoldDB" id="A0AA86N9E4"/>
<dbReference type="EMBL" id="CATOUU010000064">
    <property type="protein sequence ID" value="CAI9915106.1"/>
    <property type="molecule type" value="Genomic_DNA"/>
</dbReference>
<evidence type="ECO:0000313" key="4">
    <source>
        <dbReference type="EMBL" id="CAL6092445.1"/>
    </source>
</evidence>
<keyword evidence="1" id="KW-0472">Membrane</keyword>
<evidence type="ECO:0000313" key="3">
    <source>
        <dbReference type="EMBL" id="CAI9915112.1"/>
    </source>
</evidence>
<accession>A0AA86N9E4</accession>
<dbReference type="Proteomes" id="UP001642409">
    <property type="component" value="Unassembled WGS sequence"/>
</dbReference>
<gene>
    <name evidence="2" type="ORF">HINF_LOCUS2751</name>
    <name evidence="3" type="ORF">HINF_LOCUS2757</name>
    <name evidence="4" type="ORF">HINF_LOCUS66268</name>
    <name evidence="5" type="ORF">HINF_LOCUS66274</name>
</gene>